<evidence type="ECO:0000256" key="4">
    <source>
        <dbReference type="ARBA" id="ARBA00022481"/>
    </source>
</evidence>
<dbReference type="EMBL" id="JBHTCA010000002">
    <property type="protein sequence ID" value="MFC7408058.1"/>
    <property type="molecule type" value="Genomic_DNA"/>
</dbReference>
<name>A0ABW2QHQ4_9BURK</name>
<evidence type="ECO:0000256" key="8">
    <source>
        <dbReference type="ARBA" id="ARBA00023136"/>
    </source>
</evidence>
<dbReference type="InterPro" id="IPR045584">
    <property type="entry name" value="Pilin-like"/>
</dbReference>
<reference evidence="14" key="1">
    <citation type="journal article" date="2019" name="Int. J. Syst. Evol. Microbiol.">
        <title>The Global Catalogue of Microorganisms (GCM) 10K type strain sequencing project: providing services to taxonomists for standard genome sequencing and annotation.</title>
        <authorList>
            <consortium name="The Broad Institute Genomics Platform"/>
            <consortium name="The Broad Institute Genome Sequencing Center for Infectious Disease"/>
            <person name="Wu L."/>
            <person name="Ma J."/>
        </authorList>
    </citation>
    <scope>NUCLEOTIDE SEQUENCE [LARGE SCALE GENOMIC DNA]</scope>
    <source>
        <strain evidence="14">CGMCC 1.12371</strain>
    </source>
</reference>
<feature type="transmembrane region" description="Helical" evidence="11">
    <location>
        <begin position="12"/>
        <end position="37"/>
    </location>
</feature>
<dbReference type="InterPro" id="IPR012902">
    <property type="entry name" value="N_methyl_site"/>
</dbReference>
<comment type="similarity">
    <text evidence="9">Belongs to the GSP H family.</text>
</comment>
<proteinExistence type="inferred from homology"/>
<comment type="caution">
    <text evidence="13">The sequence shown here is derived from an EMBL/GenBank/DDBJ whole genome shotgun (WGS) entry which is preliminary data.</text>
</comment>
<dbReference type="RefSeq" id="WP_382220011.1">
    <property type="nucleotide sequence ID" value="NZ_JBHTCA010000002.1"/>
</dbReference>
<dbReference type="NCBIfam" id="TIGR02532">
    <property type="entry name" value="IV_pilin_GFxxxE"/>
    <property type="match status" value="1"/>
</dbReference>
<keyword evidence="6 11" id="KW-0812">Transmembrane</keyword>
<sequence>MFAERRLPTQMAGFTLLELMVTLTIAAILLTVGVPGLTTFIANNRMVGQVNSMVGLLNAARVEAIAQRRTVTVCGSADGMTCNGGWSATWLAFIDRDGDGVIDVSVPAVATDDVVIRSVQVPTTLNVALLPNTKTTVQFNAQGFSADGAGATFRFCDGRGNTFARGSILLASGRIAVATDTNSTKDNIVNGHDNANLACP</sequence>
<feature type="domain" description="General secretion pathway GspH" evidence="12">
    <location>
        <begin position="49"/>
        <end position="161"/>
    </location>
</feature>
<dbReference type="InterPro" id="IPR022346">
    <property type="entry name" value="T2SS_GspH"/>
</dbReference>
<evidence type="ECO:0000256" key="11">
    <source>
        <dbReference type="SAM" id="Phobius"/>
    </source>
</evidence>
<evidence type="ECO:0000256" key="10">
    <source>
        <dbReference type="ARBA" id="ARBA00030775"/>
    </source>
</evidence>
<keyword evidence="5" id="KW-0997">Cell inner membrane</keyword>
<dbReference type="Gene3D" id="3.55.40.10">
    <property type="entry name" value="minor pseudopilin epsh domain"/>
    <property type="match status" value="1"/>
</dbReference>
<dbReference type="PROSITE" id="PS00409">
    <property type="entry name" value="PROKAR_NTER_METHYL"/>
    <property type="match status" value="1"/>
</dbReference>
<dbReference type="SUPFAM" id="SSF54523">
    <property type="entry name" value="Pili subunits"/>
    <property type="match status" value="1"/>
</dbReference>
<evidence type="ECO:0000256" key="3">
    <source>
        <dbReference type="ARBA" id="ARBA00022475"/>
    </source>
</evidence>
<organism evidence="13 14">
    <name type="scientific">Hydrogenophaga atypica</name>
    <dbReference type="NCBI Taxonomy" id="249409"/>
    <lineage>
        <taxon>Bacteria</taxon>
        <taxon>Pseudomonadati</taxon>
        <taxon>Pseudomonadota</taxon>
        <taxon>Betaproteobacteria</taxon>
        <taxon>Burkholderiales</taxon>
        <taxon>Comamonadaceae</taxon>
        <taxon>Hydrogenophaga</taxon>
    </lineage>
</organism>
<evidence type="ECO:0000256" key="1">
    <source>
        <dbReference type="ARBA" id="ARBA00004377"/>
    </source>
</evidence>
<keyword evidence="14" id="KW-1185">Reference proteome</keyword>
<keyword evidence="8 11" id="KW-0472">Membrane</keyword>
<evidence type="ECO:0000256" key="5">
    <source>
        <dbReference type="ARBA" id="ARBA00022519"/>
    </source>
</evidence>
<evidence type="ECO:0000256" key="7">
    <source>
        <dbReference type="ARBA" id="ARBA00022989"/>
    </source>
</evidence>
<accession>A0ABW2QHQ4</accession>
<keyword evidence="4" id="KW-0488">Methylation</keyword>
<dbReference type="Pfam" id="PF12019">
    <property type="entry name" value="GspH"/>
    <property type="match status" value="1"/>
</dbReference>
<protein>
    <recommendedName>
        <fullName evidence="2">Type II secretion system protein H</fullName>
    </recommendedName>
    <alternativeName>
        <fullName evidence="10">General secretion pathway protein H</fullName>
    </alternativeName>
</protein>
<keyword evidence="3" id="KW-1003">Cell membrane</keyword>
<evidence type="ECO:0000256" key="2">
    <source>
        <dbReference type="ARBA" id="ARBA00021549"/>
    </source>
</evidence>
<evidence type="ECO:0000256" key="6">
    <source>
        <dbReference type="ARBA" id="ARBA00022692"/>
    </source>
</evidence>
<evidence type="ECO:0000313" key="13">
    <source>
        <dbReference type="EMBL" id="MFC7408058.1"/>
    </source>
</evidence>
<gene>
    <name evidence="13" type="ORF">ACFQPB_04235</name>
</gene>
<evidence type="ECO:0000313" key="14">
    <source>
        <dbReference type="Proteomes" id="UP001596501"/>
    </source>
</evidence>
<keyword evidence="7 11" id="KW-1133">Transmembrane helix</keyword>
<comment type="subcellular location">
    <subcellularLocation>
        <location evidence="1">Cell inner membrane</location>
        <topology evidence="1">Single-pass membrane protein</topology>
    </subcellularLocation>
</comment>
<evidence type="ECO:0000256" key="9">
    <source>
        <dbReference type="ARBA" id="ARBA00025772"/>
    </source>
</evidence>
<dbReference type="Pfam" id="PF07963">
    <property type="entry name" value="N_methyl"/>
    <property type="match status" value="1"/>
</dbReference>
<dbReference type="Proteomes" id="UP001596501">
    <property type="component" value="Unassembled WGS sequence"/>
</dbReference>
<evidence type="ECO:0000259" key="12">
    <source>
        <dbReference type="Pfam" id="PF12019"/>
    </source>
</evidence>